<organism evidence="2 3">
    <name type="scientific">Flavobacterium arcticum</name>
    <dbReference type="NCBI Taxonomy" id="1784713"/>
    <lineage>
        <taxon>Bacteria</taxon>
        <taxon>Pseudomonadati</taxon>
        <taxon>Bacteroidota</taxon>
        <taxon>Flavobacteriia</taxon>
        <taxon>Flavobacteriales</taxon>
        <taxon>Flavobacteriaceae</taxon>
        <taxon>Flavobacterium</taxon>
    </lineage>
</organism>
<dbReference type="EMBL" id="CP031188">
    <property type="protein sequence ID" value="AXG74950.1"/>
    <property type="molecule type" value="Genomic_DNA"/>
</dbReference>
<feature type="transmembrane region" description="Helical" evidence="1">
    <location>
        <begin position="137"/>
        <end position="165"/>
    </location>
</feature>
<dbReference type="Proteomes" id="UP000253951">
    <property type="component" value="Chromosome"/>
</dbReference>
<keyword evidence="3" id="KW-1185">Reference proteome</keyword>
<accession>A0A345HEE0</accession>
<gene>
    <name evidence="2" type="ORF">DVK85_12210</name>
</gene>
<protein>
    <recommendedName>
        <fullName evidence="4">DUF4013 domain-containing protein</fullName>
    </recommendedName>
</protein>
<dbReference type="KEGG" id="fat:DVK85_12210"/>
<feature type="transmembrane region" description="Helical" evidence="1">
    <location>
        <begin position="171"/>
        <end position="191"/>
    </location>
</feature>
<sequence length="315" mass="35541">MFQLYKKRNFNDLINDTFIFFRLMGKNFFGNYIKIVGGFLLVLLLLVYLVGNVFFENMFGGMQNYEQQQMLSKYFDDNVVYFIIAGGFCALLILFISAITYAFPIVYLKLMENNNNNNNAPKTTDIIKGLKKSIGKLIVFLLLSTITFLPIGLLLGSLCVLLMVILIGFPIAIVIFAALSCWISLSLYDYLNNDNGYFTAMKNGINIMFSKFWVHIGTTAIFYIIAYVIQGAIFLLFYTIGGAITMMNIEPGNNQDTFSTLGILMLLSLIISTLVAYFLNNLIMISQGVIYYSGREANENNSLQADIDLIGTDFE</sequence>
<name>A0A345HEE0_9FLAO</name>
<evidence type="ECO:0008006" key="4">
    <source>
        <dbReference type="Google" id="ProtNLM"/>
    </source>
</evidence>
<feature type="transmembrane region" description="Helical" evidence="1">
    <location>
        <begin position="32"/>
        <end position="55"/>
    </location>
</feature>
<dbReference type="AlphaFoldDB" id="A0A345HEE0"/>
<reference evidence="2 3" key="1">
    <citation type="submission" date="2018-07" db="EMBL/GenBank/DDBJ databases">
        <title>Complete genome sequence of Flavobacterium arcticum type strain SM1502T.</title>
        <authorList>
            <person name="Li Y."/>
            <person name="Li D.-D."/>
        </authorList>
    </citation>
    <scope>NUCLEOTIDE SEQUENCE [LARGE SCALE GENOMIC DNA]</scope>
    <source>
        <strain evidence="2 3">SM1502</strain>
    </source>
</reference>
<dbReference type="OrthoDB" id="1149172at2"/>
<keyword evidence="1" id="KW-1133">Transmembrane helix</keyword>
<feature type="transmembrane region" description="Helical" evidence="1">
    <location>
        <begin position="212"/>
        <end position="238"/>
    </location>
</feature>
<keyword evidence="1" id="KW-0472">Membrane</keyword>
<feature type="transmembrane region" description="Helical" evidence="1">
    <location>
        <begin position="258"/>
        <end position="279"/>
    </location>
</feature>
<feature type="transmembrane region" description="Helical" evidence="1">
    <location>
        <begin position="79"/>
        <end position="103"/>
    </location>
</feature>
<dbReference type="RefSeq" id="WP_114678708.1">
    <property type="nucleotide sequence ID" value="NZ_CP031188.1"/>
</dbReference>
<evidence type="ECO:0000313" key="2">
    <source>
        <dbReference type="EMBL" id="AXG74950.1"/>
    </source>
</evidence>
<proteinExistence type="predicted"/>
<evidence type="ECO:0000313" key="3">
    <source>
        <dbReference type="Proteomes" id="UP000253951"/>
    </source>
</evidence>
<keyword evidence="1" id="KW-0812">Transmembrane</keyword>
<evidence type="ECO:0000256" key="1">
    <source>
        <dbReference type="SAM" id="Phobius"/>
    </source>
</evidence>